<evidence type="ECO:0000256" key="5">
    <source>
        <dbReference type="ARBA" id="ARBA00022691"/>
    </source>
</evidence>
<evidence type="ECO:0000256" key="10">
    <source>
        <dbReference type="SAM" id="MobiDB-lite"/>
    </source>
</evidence>
<feature type="repeat" description="ANK" evidence="9">
    <location>
        <begin position="536"/>
        <end position="568"/>
    </location>
</feature>
<dbReference type="Pfam" id="PF02390">
    <property type="entry name" value="Methyltransf_4"/>
    <property type="match status" value="1"/>
</dbReference>
<evidence type="ECO:0000313" key="11">
    <source>
        <dbReference type="EMBL" id="VVC34950.1"/>
    </source>
</evidence>
<organism evidence="11 12">
    <name type="scientific">Cinara cedri</name>
    <dbReference type="NCBI Taxonomy" id="506608"/>
    <lineage>
        <taxon>Eukaryota</taxon>
        <taxon>Metazoa</taxon>
        <taxon>Ecdysozoa</taxon>
        <taxon>Arthropoda</taxon>
        <taxon>Hexapoda</taxon>
        <taxon>Insecta</taxon>
        <taxon>Pterygota</taxon>
        <taxon>Neoptera</taxon>
        <taxon>Paraneoptera</taxon>
        <taxon>Hemiptera</taxon>
        <taxon>Sternorrhyncha</taxon>
        <taxon>Aphidomorpha</taxon>
        <taxon>Aphidoidea</taxon>
        <taxon>Aphididae</taxon>
        <taxon>Lachninae</taxon>
        <taxon>Cinara</taxon>
    </lineage>
</organism>
<keyword evidence="3 11" id="KW-0489">Methyltransferase</keyword>
<name>A0A5E4MY08_9HEMI</name>
<dbReference type="PANTHER" id="PTHR24123">
    <property type="entry name" value="ANKYRIN REPEAT-CONTAINING"/>
    <property type="match status" value="1"/>
</dbReference>
<dbReference type="InterPro" id="IPR003358">
    <property type="entry name" value="tRNA_(Gua-N-7)_MeTrfase_Trmb"/>
</dbReference>
<dbReference type="InterPro" id="IPR051165">
    <property type="entry name" value="Multifunctional_ANK_Repeat"/>
</dbReference>
<evidence type="ECO:0000256" key="1">
    <source>
        <dbReference type="ARBA" id="ARBA00000142"/>
    </source>
</evidence>
<dbReference type="InterPro" id="IPR036770">
    <property type="entry name" value="Ankyrin_rpt-contain_sf"/>
</dbReference>
<feature type="region of interest" description="Disordered" evidence="10">
    <location>
        <begin position="1017"/>
        <end position="1077"/>
    </location>
</feature>
<keyword evidence="11" id="KW-0176">Collagen</keyword>
<feature type="repeat" description="ANK" evidence="9">
    <location>
        <begin position="953"/>
        <end position="985"/>
    </location>
</feature>
<feature type="region of interest" description="Disordered" evidence="10">
    <location>
        <begin position="1366"/>
        <end position="1408"/>
    </location>
</feature>
<evidence type="ECO:0000256" key="2">
    <source>
        <dbReference type="ARBA" id="ARBA00011977"/>
    </source>
</evidence>
<dbReference type="PRINTS" id="PR01415">
    <property type="entry name" value="ANKYRIN"/>
</dbReference>
<dbReference type="PROSITE" id="PS50088">
    <property type="entry name" value="ANK_REPEAT"/>
    <property type="match status" value="12"/>
</dbReference>
<dbReference type="SMART" id="SM00248">
    <property type="entry name" value="ANK"/>
    <property type="match status" value="17"/>
</dbReference>
<feature type="repeat" description="ANK" evidence="9">
    <location>
        <begin position="602"/>
        <end position="634"/>
    </location>
</feature>
<keyword evidence="5" id="KW-0949">S-adenosyl-L-methionine</keyword>
<keyword evidence="6" id="KW-0819">tRNA processing</keyword>
<proteinExistence type="inferred from homology"/>
<feature type="region of interest" description="Disordered" evidence="10">
    <location>
        <begin position="1679"/>
        <end position="1760"/>
    </location>
</feature>
<comment type="catalytic activity">
    <reaction evidence="1">
        <text>guanosine(46) in tRNA + S-adenosyl-L-methionine = N(7)-methylguanosine(46) in tRNA + S-adenosyl-L-homocysteine</text>
        <dbReference type="Rhea" id="RHEA:42708"/>
        <dbReference type="Rhea" id="RHEA-COMP:10188"/>
        <dbReference type="Rhea" id="RHEA-COMP:10189"/>
        <dbReference type="ChEBI" id="CHEBI:57856"/>
        <dbReference type="ChEBI" id="CHEBI:59789"/>
        <dbReference type="ChEBI" id="CHEBI:74269"/>
        <dbReference type="ChEBI" id="CHEBI:74480"/>
        <dbReference type="EC" id="2.1.1.33"/>
    </reaction>
</comment>
<feature type="compositionally biased region" description="Low complexity" evidence="10">
    <location>
        <begin position="1231"/>
        <end position="1256"/>
    </location>
</feature>
<dbReference type="GO" id="GO:0008176">
    <property type="term" value="F:tRNA (guanine(46)-N7)-methyltransferase activity"/>
    <property type="evidence" value="ECO:0007669"/>
    <property type="project" value="UniProtKB-EC"/>
</dbReference>
<dbReference type="GO" id="GO:0005581">
    <property type="term" value="C:collagen trimer"/>
    <property type="evidence" value="ECO:0007669"/>
    <property type="project" value="UniProtKB-KW"/>
</dbReference>
<feature type="repeat" description="ANK" evidence="9">
    <location>
        <begin position="846"/>
        <end position="878"/>
    </location>
</feature>
<keyword evidence="7" id="KW-0677">Repeat</keyword>
<dbReference type="PROSITE" id="PS51625">
    <property type="entry name" value="SAM_MT_TRMB"/>
    <property type="match status" value="1"/>
</dbReference>
<feature type="repeat" description="ANK" evidence="9">
    <location>
        <begin position="503"/>
        <end position="535"/>
    </location>
</feature>
<feature type="repeat" description="ANK" evidence="9">
    <location>
        <begin position="920"/>
        <end position="952"/>
    </location>
</feature>
<dbReference type="Pfam" id="PF12796">
    <property type="entry name" value="Ank_2"/>
    <property type="match status" value="5"/>
</dbReference>
<feature type="region of interest" description="Disordered" evidence="10">
    <location>
        <begin position="1469"/>
        <end position="1506"/>
    </location>
</feature>
<evidence type="ECO:0000256" key="7">
    <source>
        <dbReference type="ARBA" id="ARBA00022737"/>
    </source>
</evidence>
<protein>
    <recommendedName>
        <fullName evidence="2">tRNA (guanine(46)-N(7))-methyltransferase</fullName>
        <ecNumber evidence="2">2.1.1.33</ecNumber>
    </recommendedName>
</protein>
<feature type="region of interest" description="Disordered" evidence="10">
    <location>
        <begin position="1099"/>
        <end position="1170"/>
    </location>
</feature>
<feature type="compositionally biased region" description="Low complexity" evidence="10">
    <location>
        <begin position="1696"/>
        <end position="1726"/>
    </location>
</feature>
<dbReference type="SUPFAM" id="SSF48403">
    <property type="entry name" value="Ankyrin repeat"/>
    <property type="match status" value="2"/>
</dbReference>
<dbReference type="InterPro" id="IPR029063">
    <property type="entry name" value="SAM-dependent_MTases_sf"/>
</dbReference>
<reference evidence="11 12" key="1">
    <citation type="submission" date="2019-08" db="EMBL/GenBank/DDBJ databases">
        <authorList>
            <person name="Alioto T."/>
            <person name="Alioto T."/>
            <person name="Gomez Garrido J."/>
        </authorList>
    </citation>
    <scope>NUCLEOTIDE SEQUENCE [LARGE SCALE GENOMIC DNA]</scope>
</reference>
<keyword evidence="8 9" id="KW-0040">ANK repeat</keyword>
<feature type="compositionally biased region" description="Low complexity" evidence="10">
    <location>
        <begin position="1125"/>
        <end position="1134"/>
    </location>
</feature>
<dbReference type="InterPro" id="IPR002110">
    <property type="entry name" value="Ankyrin_rpt"/>
</dbReference>
<dbReference type="Gene3D" id="3.40.50.150">
    <property type="entry name" value="Vaccinia Virus protein VP39"/>
    <property type="match status" value="1"/>
</dbReference>
<feature type="compositionally biased region" description="Basic and acidic residues" evidence="10">
    <location>
        <begin position="1561"/>
        <end position="1573"/>
    </location>
</feature>
<dbReference type="OrthoDB" id="8195853at2759"/>
<dbReference type="HAMAP" id="MF_01057">
    <property type="entry name" value="tRNA_methyltr_TrmB"/>
    <property type="match status" value="1"/>
</dbReference>
<evidence type="ECO:0000313" key="12">
    <source>
        <dbReference type="Proteomes" id="UP000325440"/>
    </source>
</evidence>
<accession>A0A5E4MY08</accession>
<dbReference type="SUPFAM" id="SSF53335">
    <property type="entry name" value="S-adenosyl-L-methionine-dependent methyltransferases"/>
    <property type="match status" value="1"/>
</dbReference>
<sequence length="2012" mass="216521">MHIIENKKWIKSFSRRSRLNPSTDEVFEQYSIQSSQESIEKIINSHKRIWVEIGFGSGENMLHQAKNETDVLLIGCEPYLKGVSNLLMDVKKHNIINILIWIEDARKLLINFPDNSIERFFILFPDPWPKRSHHKRRLINIEFLNLLTKKMLKTGEILIATDHQDYAKWIISHIEQCHVNQKATKDVVKKLYDNSDSTPGSAIVIDHATVSLNQSKGKLKDVLRESKIDEIIDYNEGPYSFIRVTDKIKLDHGILNSTLNLKQIIVKDSNGVLENLKKQKVNCSNFKKLTNDLKLPSIKEFKIKMRDLNPELQVLFHKTNINEIVEIKEGSTARLIMLCNIESDKIDIEAIKQGIYQQKIMKQSSMLFDEIQEERMTASDSTVTICSVDKFLQYASDGNLEKVKECINKGIDVNSQDFFGVTALHKAAKRNKDAESHMTYTQKVVTEQNKLKVVTELINEGATVDLQESTGDTPLHVAAKNNYLTIVAKLIEKGAKVNSPDRNGETPLHQSASEGHVDVVAKLIDSGAMIDLEDKSGDTPLHSAARNGRSWTVAKLIDKGANVDLQNNSGRTPLYNAALNNHLSVMDQLIRKGANVNFQNDNGETLLHQAVSSGLSPVVTNLITKGATIDSPDKFGKTPLYQAALNNDPTIINKLIEKGAKVDFKDENSGETLLHQAITNHHLNVAARLIDKGANVNHEDKSKKTPLHKAVEHKMPDAKDKSQAAREAQLQATTKLIDDKFKVVEKLIEKGADVTSKDSSGETPLHVAARYGHSQTAAKLIKEGKKKNINYINSKDNSGETPLHKAAEYNREATENNKLNVVKALIVEGQKKDTAEVKYVNSQDNNGETPLHKAAKVGYSTVVKELISKNADVTIKDKHEDTPLHEAAIRAPIDVLTALIAEGKKKDTAKVDYVNSKDVDGRTPLHNAASTGHVSAIAELINKGANVELKDNGGNIPLHEAAKFGKFYAAEALLVHKSDPHVENTQGRTPLYEAIKFVNDTLPGKVKDALKEDLEFRASLKGDTGPPGPRGEKGDTGSRGQKGETGESGKNGTDGKPGKDGADGIQGPAGKDATPQDVADRLKSEDAFQKGVADKLKIDDTFKDSIKGDPGPRGPVGPAGPTGPQGPNGTPGTDGINGTQGPEGKPGKDGTNGARGPIGPKGQDGTSTTPQEVANALENRDALHAAVAGKLESKISFQDSIASRPIMVNTVVSKVRGILKGPSFKGEKGDPGTNGTPGTDGAPGPVGPTGPQGIPGKDADPTAVANALISDGTSKNAIVGGVTTNLQGNGDFQQGVAINLQGNGTFHQGVATKLQGNIAFQGGVTGKFKDGGELQKAIADNVTTSLQDNSNFHKGVADKLKIDNTFKDSIKGDPGPRGPVGPAGPQGPNGTPGTNGTPGPAGQNGRDATPQEVANALIGGASKDVIMSDVATRLKGEDAFQQGVATRLKGEDTFQKGVADKLKIDNAFKDSIKGDTGPAGPKGDTGESGTNGTDGAPGPAGQDADPQKVAGILRSDSTFQGGVASNLQGNGAFQQGVADKLQNNNEFKASIKGDTGPEGPAGKDGRDGKDGENGKPGLQGFEGPKGFLGFPGRDADPREVADALIKNDKLKDVIVSGVASNKTLQDSVASNTTLHGGVASNTTLQDSIAGTLKVDSNFQGDIADKLRVDNSFQSDVVSKLQDDAKFKESSKGEPGRQGPAGPAGPQGEPGKDGAQGPAGPQGPIGKDGAQGPQGEPGNNNVAGLLNVDFTSGGGDHHDRHARSLSSYQASSGTFHIIKGENYGEISGARVVDNKDTVVGDFADIGYFFYDNTLHVRNHITGTSIRIPQEFNFLRVAEDSEGTLKFALCNSLGNLLSEHKKYDPEYRQLPKFVEVNHVSLDKGDIANKYHRYHDHNWKAIFHLKGNSSGGADVCEIMQEGKKVGQLIDEFIHYEGNDLCYRNYHNSTRECCYGEDLYINFGNSLSIHGNVRDGKALGKYKSSNDTPWLKKDRVYTKKKTYGYKERSEEKEPNF</sequence>
<feature type="repeat" description="ANK" evidence="9">
    <location>
        <begin position="470"/>
        <end position="502"/>
    </location>
</feature>
<dbReference type="PROSITE" id="PS50297">
    <property type="entry name" value="ANK_REP_REGION"/>
    <property type="match status" value="10"/>
</dbReference>
<feature type="region of interest" description="Disordered" evidence="10">
    <location>
        <begin position="1548"/>
        <end position="1594"/>
    </location>
</feature>
<dbReference type="Proteomes" id="UP000325440">
    <property type="component" value="Unassembled WGS sequence"/>
</dbReference>
<keyword evidence="4 11" id="KW-0808">Transferase</keyword>
<dbReference type="EMBL" id="CABPRJ010001029">
    <property type="protein sequence ID" value="VVC34950.1"/>
    <property type="molecule type" value="Genomic_DNA"/>
</dbReference>
<evidence type="ECO:0000256" key="8">
    <source>
        <dbReference type="ARBA" id="ARBA00023043"/>
    </source>
</evidence>
<dbReference type="Gene3D" id="1.25.40.20">
    <property type="entry name" value="Ankyrin repeat-containing domain"/>
    <property type="match status" value="5"/>
</dbReference>
<feature type="repeat" description="ANK" evidence="9">
    <location>
        <begin position="635"/>
        <end position="667"/>
    </location>
</feature>
<dbReference type="InterPro" id="IPR008160">
    <property type="entry name" value="Collagen"/>
</dbReference>
<evidence type="ECO:0000256" key="9">
    <source>
        <dbReference type="PROSITE-ProRule" id="PRU00023"/>
    </source>
</evidence>
<dbReference type="Pfam" id="PF01391">
    <property type="entry name" value="Collagen"/>
    <property type="match status" value="3"/>
</dbReference>
<feature type="region of interest" description="Disordered" evidence="10">
    <location>
        <begin position="1220"/>
        <end position="1261"/>
    </location>
</feature>
<feature type="repeat" description="ANK" evidence="9">
    <location>
        <begin position="798"/>
        <end position="837"/>
    </location>
</feature>
<feature type="repeat" description="ANK" evidence="9">
    <location>
        <begin position="569"/>
        <end position="601"/>
    </location>
</feature>
<dbReference type="EC" id="2.1.1.33" evidence="2"/>
<dbReference type="InterPro" id="IPR055361">
    <property type="entry name" value="tRNA_methyltr_TrmB_bact"/>
</dbReference>
<feature type="region of interest" description="Disordered" evidence="10">
    <location>
        <begin position="698"/>
        <end position="722"/>
    </location>
</feature>
<keyword evidence="12" id="KW-1185">Reference proteome</keyword>
<gene>
    <name evidence="11" type="ORF">CINCED_3A012927</name>
</gene>
<dbReference type="Pfam" id="PF13637">
    <property type="entry name" value="Ank_4"/>
    <property type="match status" value="2"/>
</dbReference>
<dbReference type="NCBIfam" id="TIGR00091">
    <property type="entry name" value="tRNA (guanosine(46)-N7)-methyltransferase TrmB"/>
    <property type="match status" value="1"/>
</dbReference>
<dbReference type="PANTHER" id="PTHR24123:SF33">
    <property type="entry name" value="PROTEIN HOS4"/>
    <property type="match status" value="1"/>
</dbReference>
<dbReference type="Pfam" id="PF00023">
    <property type="entry name" value="Ank"/>
    <property type="match status" value="1"/>
</dbReference>
<feature type="compositionally biased region" description="Low complexity" evidence="10">
    <location>
        <begin position="1386"/>
        <end position="1405"/>
    </location>
</feature>
<feature type="repeat" description="ANK" evidence="9">
    <location>
        <begin position="669"/>
        <end position="701"/>
    </location>
</feature>
<evidence type="ECO:0000256" key="3">
    <source>
        <dbReference type="ARBA" id="ARBA00022603"/>
    </source>
</evidence>
<evidence type="ECO:0000256" key="6">
    <source>
        <dbReference type="ARBA" id="ARBA00022694"/>
    </source>
</evidence>
<feature type="repeat" description="ANK" evidence="9">
    <location>
        <begin position="760"/>
        <end position="792"/>
    </location>
</feature>
<feature type="compositionally biased region" description="Basic and acidic residues" evidence="10">
    <location>
        <begin position="1680"/>
        <end position="1694"/>
    </location>
</feature>
<feature type="compositionally biased region" description="Basic and acidic residues" evidence="10">
    <location>
        <begin position="1030"/>
        <end position="1047"/>
    </location>
</feature>
<evidence type="ECO:0000256" key="4">
    <source>
        <dbReference type="ARBA" id="ARBA00022679"/>
    </source>
</evidence>